<gene>
    <name evidence="1" type="ORF">CEPIT_LOCUS18473</name>
</gene>
<name>A0AAV0DSE4_9ASTE</name>
<comment type="caution">
    <text evidence="1">The sequence shown here is derived from an EMBL/GenBank/DDBJ whole genome shotgun (WGS) entry which is preliminary data.</text>
</comment>
<protein>
    <recommendedName>
        <fullName evidence="3">Secreted protein</fullName>
    </recommendedName>
</protein>
<dbReference type="AlphaFoldDB" id="A0AAV0DSE4"/>
<sequence>MYINHKKMWLYAFFLCTFILYYDALECIMMLHFYSALCAKPCVCESFVSMVPSVSNDVPFSASTSISQSFDVNSMKVSPGSTMYWTPDCDPALKPCVGITWFLPLSPALIITKSALLLVWVCC</sequence>
<reference evidence="1" key="1">
    <citation type="submission" date="2022-07" db="EMBL/GenBank/DDBJ databases">
        <authorList>
            <person name="Macas J."/>
            <person name="Novak P."/>
            <person name="Neumann P."/>
        </authorList>
    </citation>
    <scope>NUCLEOTIDE SEQUENCE</scope>
</reference>
<proteinExistence type="predicted"/>
<organism evidence="1 2">
    <name type="scientific">Cuscuta epithymum</name>
    <dbReference type="NCBI Taxonomy" id="186058"/>
    <lineage>
        <taxon>Eukaryota</taxon>
        <taxon>Viridiplantae</taxon>
        <taxon>Streptophyta</taxon>
        <taxon>Embryophyta</taxon>
        <taxon>Tracheophyta</taxon>
        <taxon>Spermatophyta</taxon>
        <taxon>Magnoliopsida</taxon>
        <taxon>eudicotyledons</taxon>
        <taxon>Gunneridae</taxon>
        <taxon>Pentapetalae</taxon>
        <taxon>asterids</taxon>
        <taxon>lamiids</taxon>
        <taxon>Solanales</taxon>
        <taxon>Convolvulaceae</taxon>
        <taxon>Cuscuteae</taxon>
        <taxon>Cuscuta</taxon>
        <taxon>Cuscuta subgen. Cuscuta</taxon>
    </lineage>
</organism>
<evidence type="ECO:0000313" key="2">
    <source>
        <dbReference type="Proteomes" id="UP001152523"/>
    </source>
</evidence>
<accession>A0AAV0DSE4</accession>
<evidence type="ECO:0000313" key="1">
    <source>
        <dbReference type="EMBL" id="CAH9108719.1"/>
    </source>
</evidence>
<dbReference type="Proteomes" id="UP001152523">
    <property type="component" value="Unassembled WGS sequence"/>
</dbReference>
<evidence type="ECO:0008006" key="3">
    <source>
        <dbReference type="Google" id="ProtNLM"/>
    </source>
</evidence>
<keyword evidence="2" id="KW-1185">Reference proteome</keyword>
<dbReference type="EMBL" id="CAMAPF010000148">
    <property type="protein sequence ID" value="CAH9108719.1"/>
    <property type="molecule type" value="Genomic_DNA"/>
</dbReference>